<dbReference type="PROSITE" id="PS51094">
    <property type="entry name" value="PTS_EIIA_TYPE_2"/>
    <property type="match status" value="1"/>
</dbReference>
<feature type="domain" description="PTS EIIA type-2" evidence="6">
    <location>
        <begin position="553"/>
        <end position="694"/>
    </location>
</feature>
<dbReference type="RefSeq" id="WP_237579076.1">
    <property type="nucleotide sequence ID" value="NZ_MAEL01000023.1"/>
</dbReference>
<evidence type="ECO:0000256" key="5">
    <source>
        <dbReference type="ARBA" id="ARBA00023163"/>
    </source>
</evidence>
<keyword evidence="4" id="KW-0010">Activator</keyword>
<evidence type="ECO:0000259" key="8">
    <source>
        <dbReference type="PROSITE" id="PS51372"/>
    </source>
</evidence>
<dbReference type="InterPro" id="IPR002178">
    <property type="entry name" value="PTS_EIIA_type-2_dom"/>
</dbReference>
<dbReference type="InterPro" id="IPR036388">
    <property type="entry name" value="WH-like_DNA-bd_sf"/>
</dbReference>
<evidence type="ECO:0000313" key="10">
    <source>
        <dbReference type="Proteomes" id="UP000782705"/>
    </source>
</evidence>
<dbReference type="Gene3D" id="3.40.50.2300">
    <property type="match status" value="1"/>
</dbReference>
<evidence type="ECO:0000256" key="2">
    <source>
        <dbReference type="ARBA" id="ARBA00022737"/>
    </source>
</evidence>
<evidence type="ECO:0000313" key="9">
    <source>
        <dbReference type="EMBL" id="KAF1305139.1"/>
    </source>
</evidence>
<proteinExistence type="predicted"/>
<reference evidence="9 10" key="1">
    <citation type="submission" date="2016-06" db="EMBL/GenBank/DDBJ databases">
        <title>Four novel species of enterococci isolated from chicken manure.</title>
        <authorList>
            <person name="Van Tyne D."/>
        </authorList>
    </citation>
    <scope>NUCLEOTIDE SEQUENCE [LARGE SCALE GENOMIC DNA]</scope>
    <source>
        <strain evidence="9 10">CU12B</strain>
    </source>
</reference>
<dbReference type="InterPro" id="IPR007737">
    <property type="entry name" value="Mga_HTH"/>
</dbReference>
<dbReference type="InterPro" id="IPR036634">
    <property type="entry name" value="PRD_sf"/>
</dbReference>
<dbReference type="InterPro" id="IPR036095">
    <property type="entry name" value="PTS_EIIB-like_sf"/>
</dbReference>
<sequence length="696" mass="82166">MFDQKSKQITEKLIETPKVEINSLAHSLGMSKTQIEYNVEKINQQLTSSKQIPIYFDGNILTLEKVTKEFFLEVLLSDEVYKHYELNPMERRKYIYLMMIYHKEEYLSVNHFLDALKISKTTFMNDLKQVENEINGGIKIQYTRKKGYYLVGNEGDIRYQLIKMIIQDFTNSQNIFLYDYFIHYEKLTDKNQIESFLRECMQYFDIQLVENRFQELVYMLAFLIPRFSQNWDEFYNQYNFQTFFLMKEYKFAETLLQKFGIVNEHSYLYLSGWILGMSIGNYHQKNVDFSIINELVQRIVQRFESLSGIRFKNHEQVIEQLFSHLRPTYYRLFFKLPIVNMLNKKIQTEYSHLYRIVEETMKPISELFGYMIPEEEISFLTVHFASLIENFDEYKVQRKVGVIVCPNGIGSSAIIYNELKNIFPEMILIGPVENERLENDSLKFDLIFTTFRNIKLYKFKKPIYVVTPIMSIEERYKLRNEVNNSLVQSVLPNNPVELKKQLLSVIYQYGTVYEPQLLETAIEQILLNNEGGDFSLEPPVKTISMNKELRLTDFMKPQYIQMNVTVRSWEEALYIAGTPLLDAGIITRGYIEKIIQNVYEEGPYMIIMKDVALPHAHPSEGVLETGIGMTVLSSPIEIASDKTIKYIFTLAAKDQKQHLGAISDLVSLLENDDFFQYLDNEIDEKNVFQWLRKHNV</sequence>
<dbReference type="PROSITE" id="PS51372">
    <property type="entry name" value="PRD_2"/>
    <property type="match status" value="1"/>
</dbReference>
<keyword evidence="5" id="KW-0804">Transcription</keyword>
<feature type="domain" description="PRD" evidence="8">
    <location>
        <begin position="287"/>
        <end position="394"/>
    </location>
</feature>
<dbReference type="InterPro" id="IPR016152">
    <property type="entry name" value="PTrfase/Anion_transptr"/>
</dbReference>
<keyword evidence="1" id="KW-0808">Transferase</keyword>
<dbReference type="Proteomes" id="UP000782705">
    <property type="component" value="Unassembled WGS sequence"/>
</dbReference>
<organism evidence="9 10">
    <name type="scientific">Candidatus Enterococcus willemsii</name>
    <dbReference type="NCBI Taxonomy" id="1857215"/>
    <lineage>
        <taxon>Bacteria</taxon>
        <taxon>Bacillati</taxon>
        <taxon>Bacillota</taxon>
        <taxon>Bacilli</taxon>
        <taxon>Lactobacillales</taxon>
        <taxon>Enterococcaceae</taxon>
        <taxon>Enterococcus</taxon>
    </lineage>
</organism>
<dbReference type="PROSITE" id="PS51099">
    <property type="entry name" value="PTS_EIIB_TYPE_2"/>
    <property type="match status" value="1"/>
</dbReference>
<keyword evidence="2" id="KW-0677">Repeat</keyword>
<dbReference type="CDD" id="cd05568">
    <property type="entry name" value="PTS_IIB_bgl_like"/>
    <property type="match status" value="1"/>
</dbReference>
<dbReference type="PANTHER" id="PTHR30185:SF9">
    <property type="entry name" value="MANNITOL-SPECIFIC PHOSPHOTRANSFERASE ENZYME IIA COMPONENT"/>
    <property type="match status" value="1"/>
</dbReference>
<dbReference type="SUPFAM" id="SSF52794">
    <property type="entry name" value="PTS system IIB component-like"/>
    <property type="match status" value="1"/>
</dbReference>
<dbReference type="InterPro" id="IPR011608">
    <property type="entry name" value="PRD"/>
</dbReference>
<dbReference type="EMBL" id="MAEL01000023">
    <property type="protein sequence ID" value="KAF1305139.1"/>
    <property type="molecule type" value="Genomic_DNA"/>
</dbReference>
<dbReference type="Pfam" id="PF05043">
    <property type="entry name" value="Mga"/>
    <property type="match status" value="1"/>
</dbReference>
<evidence type="ECO:0000256" key="1">
    <source>
        <dbReference type="ARBA" id="ARBA00022679"/>
    </source>
</evidence>
<dbReference type="Pfam" id="PF00874">
    <property type="entry name" value="PRD"/>
    <property type="match status" value="1"/>
</dbReference>
<dbReference type="Gene3D" id="1.10.1790.10">
    <property type="entry name" value="PRD domain"/>
    <property type="match status" value="1"/>
</dbReference>
<feature type="domain" description="PTS EIIB type-2" evidence="7">
    <location>
        <begin position="399"/>
        <end position="490"/>
    </location>
</feature>
<evidence type="ECO:0000256" key="3">
    <source>
        <dbReference type="ARBA" id="ARBA00023015"/>
    </source>
</evidence>
<keyword evidence="10" id="KW-1185">Reference proteome</keyword>
<dbReference type="SUPFAM" id="SSF55804">
    <property type="entry name" value="Phoshotransferase/anion transport protein"/>
    <property type="match status" value="1"/>
</dbReference>
<protein>
    <submittedName>
        <fullName evidence="9">Uncharacterized protein</fullName>
    </submittedName>
</protein>
<name>A0ABQ6Z1R7_9ENTE</name>
<comment type="caution">
    <text evidence="9">The sequence shown here is derived from an EMBL/GenBank/DDBJ whole genome shotgun (WGS) entry which is preliminary data.</text>
</comment>
<keyword evidence="3" id="KW-0805">Transcription regulation</keyword>
<evidence type="ECO:0000259" key="7">
    <source>
        <dbReference type="PROSITE" id="PS51099"/>
    </source>
</evidence>
<dbReference type="SUPFAM" id="SSF63520">
    <property type="entry name" value="PTS-regulatory domain, PRD"/>
    <property type="match status" value="1"/>
</dbReference>
<dbReference type="Gene3D" id="1.10.10.10">
    <property type="entry name" value="Winged helix-like DNA-binding domain superfamily/Winged helix DNA-binding domain"/>
    <property type="match status" value="1"/>
</dbReference>
<evidence type="ECO:0000256" key="4">
    <source>
        <dbReference type="ARBA" id="ARBA00023159"/>
    </source>
</evidence>
<gene>
    <name evidence="9" type="ORF">BAU17_05010</name>
</gene>
<dbReference type="PANTHER" id="PTHR30185">
    <property type="entry name" value="CRYPTIC BETA-GLUCOSIDE BGL OPERON ANTITERMINATOR"/>
    <property type="match status" value="1"/>
</dbReference>
<dbReference type="InterPro" id="IPR013011">
    <property type="entry name" value="PTS_EIIB_2"/>
</dbReference>
<dbReference type="Gene3D" id="3.40.930.10">
    <property type="entry name" value="Mannitol-specific EII, Chain A"/>
    <property type="match status" value="1"/>
</dbReference>
<dbReference type="InterPro" id="IPR050661">
    <property type="entry name" value="BglG_antiterminators"/>
</dbReference>
<evidence type="ECO:0000259" key="6">
    <source>
        <dbReference type="PROSITE" id="PS51094"/>
    </source>
</evidence>
<accession>A0ABQ6Z1R7</accession>
<dbReference type="Pfam" id="PF00359">
    <property type="entry name" value="PTS_EIIA_2"/>
    <property type="match status" value="1"/>
</dbReference>